<evidence type="ECO:0000313" key="5">
    <source>
        <dbReference type="Proteomes" id="UP000234166"/>
    </source>
</evidence>
<dbReference type="Gene3D" id="3.40.50.1820">
    <property type="entry name" value="alpha/beta hydrolase"/>
    <property type="match status" value="1"/>
</dbReference>
<dbReference type="Proteomes" id="UP000234166">
    <property type="component" value="Unassembled WGS sequence"/>
</dbReference>
<accession>A0AB38DZT2</accession>
<dbReference type="AlphaFoldDB" id="A0AB38DZT2"/>
<keyword evidence="4" id="KW-0121">Carboxypeptidase</keyword>
<feature type="chain" id="PRO_5044261866" evidence="2">
    <location>
        <begin position="22"/>
        <end position="171"/>
    </location>
</feature>
<gene>
    <name evidence="3" type="ORF">XAP6984_300066</name>
    <name evidence="4" type="ORF">XAP7430_250066</name>
</gene>
<evidence type="ECO:0000313" key="6">
    <source>
        <dbReference type="Proteomes" id="UP000234181"/>
    </source>
</evidence>
<feature type="region of interest" description="Disordered" evidence="1">
    <location>
        <begin position="128"/>
        <end position="171"/>
    </location>
</feature>
<proteinExistence type="predicted"/>
<keyword evidence="4" id="KW-0378">Hydrolase</keyword>
<sequence>MPFFLRAGLLACVLFSGPALADAPDKADKSAAKPDAAAAKQAPLPADASVRQSTRVAGHSLGYTATVGTLPVRDAQGKTTGEVVFTAYTVDGKDRPVTFALNGGPGAASVYLNMGAIGPKIVGFGAEGDSASAPKATARRRRPRCATTQARGWTSPTWSSSTRSAPASAAH</sequence>
<dbReference type="InterPro" id="IPR029058">
    <property type="entry name" value="AB_hydrolase_fold"/>
</dbReference>
<organism evidence="4 5">
    <name type="scientific">Xanthomonas campestris pv. phaseoli</name>
    <dbReference type="NCBI Taxonomy" id="317013"/>
    <lineage>
        <taxon>Bacteria</taxon>
        <taxon>Pseudomonadati</taxon>
        <taxon>Pseudomonadota</taxon>
        <taxon>Gammaproteobacteria</taxon>
        <taxon>Lysobacterales</taxon>
        <taxon>Lysobacteraceae</taxon>
        <taxon>Xanthomonas</taxon>
    </lineage>
</organism>
<evidence type="ECO:0000313" key="4">
    <source>
        <dbReference type="EMBL" id="SON86016.1"/>
    </source>
</evidence>
<dbReference type="GO" id="GO:0004180">
    <property type="term" value="F:carboxypeptidase activity"/>
    <property type="evidence" value="ECO:0007669"/>
    <property type="project" value="UniProtKB-KW"/>
</dbReference>
<dbReference type="EMBL" id="OCYT01000085">
    <property type="protein sequence ID" value="SON79107.1"/>
    <property type="molecule type" value="Genomic_DNA"/>
</dbReference>
<name>A0AB38DZT2_XANCH</name>
<keyword evidence="6" id="KW-1185">Reference proteome</keyword>
<dbReference type="EMBL" id="OCYS01000078">
    <property type="protein sequence ID" value="SON86016.1"/>
    <property type="molecule type" value="Genomic_DNA"/>
</dbReference>
<keyword evidence="4" id="KW-0645">Protease</keyword>
<feature type="compositionally biased region" description="Low complexity" evidence="1">
    <location>
        <begin position="33"/>
        <end position="49"/>
    </location>
</feature>
<reference evidence="5 6" key="1">
    <citation type="submission" date="2017-10" db="EMBL/GenBank/DDBJ databases">
        <authorList>
            <person name="Regsiter A."/>
            <person name="William W."/>
        </authorList>
    </citation>
    <scope>NUCLEOTIDE SEQUENCE [LARGE SCALE GENOMIC DNA]</scope>
    <source>
        <strain evidence="3 6">CFBP6984</strain>
        <strain evidence="4 5">CFBP7430</strain>
    </source>
</reference>
<evidence type="ECO:0000256" key="1">
    <source>
        <dbReference type="SAM" id="MobiDB-lite"/>
    </source>
</evidence>
<keyword evidence="2" id="KW-0732">Signal</keyword>
<feature type="compositionally biased region" description="Low complexity" evidence="1">
    <location>
        <begin position="145"/>
        <end position="171"/>
    </location>
</feature>
<evidence type="ECO:0000256" key="2">
    <source>
        <dbReference type="SAM" id="SignalP"/>
    </source>
</evidence>
<feature type="signal peptide" evidence="2">
    <location>
        <begin position="1"/>
        <end position="21"/>
    </location>
</feature>
<protein>
    <submittedName>
        <fullName evidence="4">Serine carboxypeptidase</fullName>
    </submittedName>
</protein>
<dbReference type="Proteomes" id="UP000234181">
    <property type="component" value="Unassembled WGS sequence"/>
</dbReference>
<evidence type="ECO:0000313" key="3">
    <source>
        <dbReference type="EMBL" id="SON79107.1"/>
    </source>
</evidence>
<comment type="caution">
    <text evidence="4">The sequence shown here is derived from an EMBL/GenBank/DDBJ whole genome shotgun (WGS) entry which is preliminary data.</text>
</comment>
<dbReference type="SUPFAM" id="SSF53474">
    <property type="entry name" value="alpha/beta-Hydrolases"/>
    <property type="match status" value="1"/>
</dbReference>
<feature type="region of interest" description="Disordered" evidence="1">
    <location>
        <begin position="25"/>
        <end position="49"/>
    </location>
</feature>